<reference evidence="3 4" key="1">
    <citation type="submission" date="2018-12" db="EMBL/GenBank/DDBJ databases">
        <title>Croceicoccus ponticola sp. nov., a lipolytic bacterium isolated from seawater.</title>
        <authorList>
            <person name="Yoon J.-H."/>
        </authorList>
    </citation>
    <scope>NUCLEOTIDE SEQUENCE [LARGE SCALE GENOMIC DNA]</scope>
    <source>
        <strain evidence="3 4">GM-16</strain>
    </source>
</reference>
<organism evidence="3 4">
    <name type="scientific">Croceicoccus ponticola</name>
    <dbReference type="NCBI Taxonomy" id="2217664"/>
    <lineage>
        <taxon>Bacteria</taxon>
        <taxon>Pseudomonadati</taxon>
        <taxon>Pseudomonadota</taxon>
        <taxon>Alphaproteobacteria</taxon>
        <taxon>Sphingomonadales</taxon>
        <taxon>Erythrobacteraceae</taxon>
        <taxon>Croceicoccus</taxon>
    </lineage>
</organism>
<accession>A0A437GW96</accession>
<dbReference type="PANTHER" id="PTHR30461:SF23">
    <property type="entry name" value="DNA RECOMBINASE-RELATED"/>
    <property type="match status" value="1"/>
</dbReference>
<proteinExistence type="predicted"/>
<dbReference type="Pfam" id="PF07508">
    <property type="entry name" value="Recombinase"/>
    <property type="match status" value="1"/>
</dbReference>
<dbReference type="InterPro" id="IPR036162">
    <property type="entry name" value="Resolvase-like_N_sf"/>
</dbReference>
<dbReference type="PROSITE" id="PS51737">
    <property type="entry name" value="RECOMBINASE_DNA_BIND"/>
    <property type="match status" value="1"/>
</dbReference>
<dbReference type="Gene3D" id="3.90.1750.20">
    <property type="entry name" value="Putative Large Serine Recombinase, Chain B, Domain 2"/>
    <property type="match status" value="1"/>
</dbReference>
<dbReference type="SUPFAM" id="SSF53041">
    <property type="entry name" value="Resolvase-like"/>
    <property type="match status" value="1"/>
</dbReference>
<dbReference type="InterPro" id="IPR011109">
    <property type="entry name" value="DNA_bind_recombinase_dom"/>
</dbReference>
<name>A0A437GW96_9SPHN</name>
<dbReference type="AlphaFoldDB" id="A0A437GW96"/>
<dbReference type="Proteomes" id="UP000283003">
    <property type="component" value="Unassembled WGS sequence"/>
</dbReference>
<evidence type="ECO:0000313" key="3">
    <source>
        <dbReference type="EMBL" id="RVQ66403.1"/>
    </source>
</evidence>
<dbReference type="Pfam" id="PF00239">
    <property type="entry name" value="Resolvase"/>
    <property type="match status" value="1"/>
</dbReference>
<evidence type="ECO:0000259" key="2">
    <source>
        <dbReference type="PROSITE" id="PS51737"/>
    </source>
</evidence>
<dbReference type="PANTHER" id="PTHR30461">
    <property type="entry name" value="DNA-INVERTASE FROM LAMBDOID PROPHAGE"/>
    <property type="match status" value="1"/>
</dbReference>
<dbReference type="InterPro" id="IPR006119">
    <property type="entry name" value="Resolv_N"/>
</dbReference>
<gene>
    <name evidence="3" type="ORF">EKN06_10270</name>
</gene>
<dbReference type="PROSITE" id="PS51736">
    <property type="entry name" value="RECOMBINASES_3"/>
    <property type="match status" value="1"/>
</dbReference>
<sequence>MAKAPSPRLRCAIYTRKSTDEGLDKDFNSLDAQREACAAYVMSQRHEGWVLHPDPYDDGGCTGGNMERPGLQQLLDDVKAGLVDIVVVYKVDRLTRSLTDFARIVEVLDDAGASFVSVTQEFNTTNSMGRLTLNVLLSFAQFEREVISERIRDKVAASKAKGMWMGGPVPLGYRVEHRKLIVAPEEASVVSEIMQRYLACDTVTELLAEMEQDGIVTARRAQRDGSIRGGVPFRRDGLISLLSNRIYVGEIVHKGASYRGEHEGIIDRDLFDQVQAKLASQPKPRIQSTRHRIVSMLAGMLYDDTGKPMVPTHTRNHGRRYRYYVTRPSEVGSGVATSLPAPDLEAAVRTALAGYLSDSGMLRKLASDLPTHQLAALITHAGYLADGIVSASPSDLREALQSLGFTATINRDGVSASICQSALLQGASIDADDGHRIPIEIPYTFENHGHEQRLRLDPLRSEQARLDEQLLDLLARAFNARDQLLAMDEVHASSTSATEIRHLRRIARVSYLDPVIIKSFLDGTQPRDLTSRKLWRIGTLPIAWHEQKFALGFSTN</sequence>
<feature type="domain" description="Recombinase" evidence="2">
    <location>
        <begin position="170"/>
        <end position="285"/>
    </location>
</feature>
<dbReference type="SMART" id="SM00857">
    <property type="entry name" value="Resolvase"/>
    <property type="match status" value="1"/>
</dbReference>
<keyword evidence="4" id="KW-1185">Reference proteome</keyword>
<dbReference type="Gene3D" id="3.40.50.1390">
    <property type="entry name" value="Resolvase, N-terminal catalytic domain"/>
    <property type="match status" value="1"/>
</dbReference>
<dbReference type="GO" id="GO:0000150">
    <property type="term" value="F:DNA strand exchange activity"/>
    <property type="evidence" value="ECO:0007669"/>
    <property type="project" value="InterPro"/>
</dbReference>
<dbReference type="GO" id="GO:0003677">
    <property type="term" value="F:DNA binding"/>
    <property type="evidence" value="ECO:0007669"/>
    <property type="project" value="InterPro"/>
</dbReference>
<dbReference type="EMBL" id="RXOL01000004">
    <property type="protein sequence ID" value="RVQ66403.1"/>
    <property type="molecule type" value="Genomic_DNA"/>
</dbReference>
<dbReference type="OrthoDB" id="7277848at2"/>
<dbReference type="InterPro" id="IPR050639">
    <property type="entry name" value="SSR_resolvase"/>
</dbReference>
<evidence type="ECO:0000259" key="1">
    <source>
        <dbReference type="PROSITE" id="PS51736"/>
    </source>
</evidence>
<comment type="caution">
    <text evidence="3">The sequence shown here is derived from an EMBL/GenBank/DDBJ whole genome shotgun (WGS) entry which is preliminary data.</text>
</comment>
<dbReference type="InterPro" id="IPR038109">
    <property type="entry name" value="DNA_bind_recomb_sf"/>
</dbReference>
<evidence type="ECO:0000313" key="4">
    <source>
        <dbReference type="Proteomes" id="UP000283003"/>
    </source>
</evidence>
<dbReference type="RefSeq" id="WP_127612826.1">
    <property type="nucleotide sequence ID" value="NZ_RXOL01000004.1"/>
</dbReference>
<protein>
    <submittedName>
        <fullName evidence="3">Recombinase family protein</fullName>
    </submittedName>
</protein>
<feature type="domain" description="Resolvase/invertase-type recombinase catalytic" evidence="1">
    <location>
        <begin position="10"/>
        <end position="162"/>
    </location>
</feature>
<dbReference type="CDD" id="cd03768">
    <property type="entry name" value="SR_ResInv"/>
    <property type="match status" value="1"/>
</dbReference>